<accession>A0AAX6T6E1</accession>
<protein>
    <submittedName>
        <fullName evidence="2">Uncharacterized protein LOC110350141</fullName>
    </submittedName>
</protein>
<gene>
    <name evidence="2" type="primary">LOC110350141</name>
</gene>
<dbReference type="GeneID" id="110350141"/>
<dbReference type="RefSeq" id="XP_021117436.1">
    <property type="nucleotide sequence ID" value="XM_021261777.1"/>
</dbReference>
<proteinExistence type="predicted"/>
<evidence type="ECO:0000313" key="2">
    <source>
        <dbReference type="RefSeq" id="XP_021117436.1"/>
    </source>
</evidence>
<evidence type="ECO:0000313" key="1">
    <source>
        <dbReference type="Proteomes" id="UP000694906"/>
    </source>
</evidence>
<sequence>MGTIGWVSGMGQFYDKDSWHCAFYCKTFLLKRTLYFWTLCIVGPLSVGSASVDSINHRPRVFLQNCVCIECLQTFSPLSFPEQGSIAAMDAAFPWHWVLRVVQRPVKNTGGRARFHVNTTLSHMRAEHLGPADTSATALGDRWPSRLPRGSRVLPLCAPGLRPHISSPKAVTPACPSRGLAAAPSPGGAPSPACLLPSPLSGSFLRAGILRIVWTGLSSRCGGPCCSLKASPWGPLASTVSLPALWRDAPRPRALPTNPACPLPTVASAPRPHSVCTVPGLPWPESLSPSWLSIWSLSVTCLHHTCRFLASVLASSVPEFPWGLAGRL</sequence>
<name>A0AAX6T6E1_HETGA</name>
<reference evidence="2" key="1">
    <citation type="submission" date="2025-08" db="UniProtKB">
        <authorList>
            <consortium name="RefSeq"/>
        </authorList>
    </citation>
    <scope>IDENTIFICATION</scope>
</reference>
<organism evidence="1 2">
    <name type="scientific">Heterocephalus glaber</name>
    <name type="common">Naked mole rat</name>
    <dbReference type="NCBI Taxonomy" id="10181"/>
    <lineage>
        <taxon>Eukaryota</taxon>
        <taxon>Metazoa</taxon>
        <taxon>Chordata</taxon>
        <taxon>Craniata</taxon>
        <taxon>Vertebrata</taxon>
        <taxon>Euteleostomi</taxon>
        <taxon>Mammalia</taxon>
        <taxon>Eutheria</taxon>
        <taxon>Euarchontoglires</taxon>
        <taxon>Glires</taxon>
        <taxon>Rodentia</taxon>
        <taxon>Hystricomorpha</taxon>
        <taxon>Bathyergidae</taxon>
        <taxon>Heterocephalus</taxon>
    </lineage>
</organism>
<dbReference type="Proteomes" id="UP000694906">
    <property type="component" value="Unplaced"/>
</dbReference>
<keyword evidence="1" id="KW-1185">Reference proteome</keyword>
<dbReference type="AlphaFoldDB" id="A0AAX6T6E1"/>